<gene>
    <name evidence="1" type="ORF">KIN20_030822</name>
</gene>
<evidence type="ECO:0000313" key="2">
    <source>
        <dbReference type="Proteomes" id="UP001196413"/>
    </source>
</evidence>
<proteinExistence type="predicted"/>
<evidence type="ECO:0000313" key="1">
    <source>
        <dbReference type="EMBL" id="KAJ1369380.1"/>
    </source>
</evidence>
<protein>
    <submittedName>
        <fullName evidence="1">Uncharacterized protein</fullName>
    </submittedName>
</protein>
<reference evidence="1" key="1">
    <citation type="submission" date="2021-06" db="EMBL/GenBank/DDBJ databases">
        <title>Parelaphostrongylus tenuis whole genome reference sequence.</title>
        <authorList>
            <person name="Garwood T.J."/>
            <person name="Larsen P.A."/>
            <person name="Fountain-Jones N.M."/>
            <person name="Garbe J.R."/>
            <person name="Macchietto M.G."/>
            <person name="Kania S.A."/>
            <person name="Gerhold R.W."/>
            <person name="Richards J.E."/>
            <person name="Wolf T.M."/>
        </authorList>
    </citation>
    <scope>NUCLEOTIDE SEQUENCE</scope>
    <source>
        <strain evidence="1">MNPRO001-30</strain>
        <tissue evidence="1">Meninges</tissue>
    </source>
</reference>
<name>A0AAD5WGS4_PARTN</name>
<keyword evidence="2" id="KW-1185">Reference proteome</keyword>
<accession>A0AAD5WGS4</accession>
<organism evidence="1 2">
    <name type="scientific">Parelaphostrongylus tenuis</name>
    <name type="common">Meningeal worm</name>
    <dbReference type="NCBI Taxonomy" id="148309"/>
    <lineage>
        <taxon>Eukaryota</taxon>
        <taxon>Metazoa</taxon>
        <taxon>Ecdysozoa</taxon>
        <taxon>Nematoda</taxon>
        <taxon>Chromadorea</taxon>
        <taxon>Rhabditida</taxon>
        <taxon>Rhabditina</taxon>
        <taxon>Rhabditomorpha</taxon>
        <taxon>Strongyloidea</taxon>
        <taxon>Metastrongylidae</taxon>
        <taxon>Parelaphostrongylus</taxon>
    </lineage>
</organism>
<sequence length="112" mass="12482">MPPGQARTRIFTVTGFNFACRYGFILLHPMFRARAPGVAPGEGEARAFVQRLVMQTVFDVLENQARSALLPDAIISSILGQLTVNITYTNQMMCQTVRNSLEELAISEFSRD</sequence>
<comment type="caution">
    <text evidence="1">The sequence shown here is derived from an EMBL/GenBank/DDBJ whole genome shotgun (WGS) entry which is preliminary data.</text>
</comment>
<dbReference type="EMBL" id="JAHQIW010006523">
    <property type="protein sequence ID" value="KAJ1369380.1"/>
    <property type="molecule type" value="Genomic_DNA"/>
</dbReference>
<dbReference type="AlphaFoldDB" id="A0AAD5WGS4"/>
<dbReference type="Proteomes" id="UP001196413">
    <property type="component" value="Unassembled WGS sequence"/>
</dbReference>